<dbReference type="InParanoid" id="E9GY74"/>
<reference evidence="1 2" key="1">
    <citation type="journal article" date="2011" name="Science">
        <title>The ecoresponsive genome of Daphnia pulex.</title>
        <authorList>
            <person name="Colbourne J.K."/>
            <person name="Pfrender M.E."/>
            <person name="Gilbert D."/>
            <person name="Thomas W.K."/>
            <person name="Tucker A."/>
            <person name="Oakley T.H."/>
            <person name="Tokishita S."/>
            <person name="Aerts A."/>
            <person name="Arnold G.J."/>
            <person name="Basu M.K."/>
            <person name="Bauer D.J."/>
            <person name="Caceres C.E."/>
            <person name="Carmel L."/>
            <person name="Casola C."/>
            <person name="Choi J.H."/>
            <person name="Detter J.C."/>
            <person name="Dong Q."/>
            <person name="Dusheyko S."/>
            <person name="Eads B.D."/>
            <person name="Frohlich T."/>
            <person name="Geiler-Samerotte K.A."/>
            <person name="Gerlach D."/>
            <person name="Hatcher P."/>
            <person name="Jogdeo S."/>
            <person name="Krijgsveld J."/>
            <person name="Kriventseva E.V."/>
            <person name="Kultz D."/>
            <person name="Laforsch C."/>
            <person name="Lindquist E."/>
            <person name="Lopez J."/>
            <person name="Manak J.R."/>
            <person name="Muller J."/>
            <person name="Pangilinan J."/>
            <person name="Patwardhan R.P."/>
            <person name="Pitluck S."/>
            <person name="Pritham E.J."/>
            <person name="Rechtsteiner A."/>
            <person name="Rho M."/>
            <person name="Rogozin I.B."/>
            <person name="Sakarya O."/>
            <person name="Salamov A."/>
            <person name="Schaack S."/>
            <person name="Shapiro H."/>
            <person name="Shiga Y."/>
            <person name="Skalitzky C."/>
            <person name="Smith Z."/>
            <person name="Souvorov A."/>
            <person name="Sung W."/>
            <person name="Tang Z."/>
            <person name="Tsuchiya D."/>
            <person name="Tu H."/>
            <person name="Vos H."/>
            <person name="Wang M."/>
            <person name="Wolf Y.I."/>
            <person name="Yamagata H."/>
            <person name="Yamada T."/>
            <person name="Ye Y."/>
            <person name="Shaw J.R."/>
            <person name="Andrews J."/>
            <person name="Crease T.J."/>
            <person name="Tang H."/>
            <person name="Lucas S.M."/>
            <person name="Robertson H.M."/>
            <person name="Bork P."/>
            <person name="Koonin E.V."/>
            <person name="Zdobnov E.M."/>
            <person name="Grigoriev I.V."/>
            <person name="Lynch M."/>
            <person name="Boore J.L."/>
        </authorList>
    </citation>
    <scope>NUCLEOTIDE SEQUENCE [LARGE SCALE GENOMIC DNA]</scope>
</reference>
<keyword evidence="2" id="KW-1185">Reference proteome</keyword>
<organism evidence="1 2">
    <name type="scientific">Daphnia pulex</name>
    <name type="common">Water flea</name>
    <dbReference type="NCBI Taxonomy" id="6669"/>
    <lineage>
        <taxon>Eukaryota</taxon>
        <taxon>Metazoa</taxon>
        <taxon>Ecdysozoa</taxon>
        <taxon>Arthropoda</taxon>
        <taxon>Crustacea</taxon>
        <taxon>Branchiopoda</taxon>
        <taxon>Diplostraca</taxon>
        <taxon>Cladocera</taxon>
        <taxon>Anomopoda</taxon>
        <taxon>Daphniidae</taxon>
        <taxon>Daphnia</taxon>
    </lineage>
</organism>
<dbReference type="EMBL" id="GL732574">
    <property type="protein sequence ID" value="EFX75613.1"/>
    <property type="molecule type" value="Genomic_DNA"/>
</dbReference>
<dbReference type="HOGENOM" id="CLU_1827254_0_0_1"/>
<protein>
    <submittedName>
        <fullName evidence="1">Uncharacterized protein</fullName>
    </submittedName>
</protein>
<proteinExistence type="predicted"/>
<dbReference type="AlphaFoldDB" id="E9GY74"/>
<accession>E9GY74</accession>
<evidence type="ECO:0000313" key="1">
    <source>
        <dbReference type="EMBL" id="EFX75613.1"/>
    </source>
</evidence>
<name>E9GY74_DAPPU</name>
<sequence>MAKKRKYDQPSEAYWDIVENVRPNMKKQAVQAQRDIKQIKNRQECTTCRKRNMADEFLRLLNRTDLPAVIVEVDTTFDMGNYYVTWVTFRHVGHRYTLGYPQDRRVFSKGSQDSPPGSLVFQAYRLSGPCGDRHKAGPITY</sequence>
<dbReference type="Proteomes" id="UP000000305">
    <property type="component" value="Unassembled WGS sequence"/>
</dbReference>
<gene>
    <name evidence="1" type="ORF">DAPPUDRAFT_250260</name>
</gene>
<dbReference type="KEGG" id="dpx:DAPPUDRAFT_250260"/>
<evidence type="ECO:0000313" key="2">
    <source>
        <dbReference type="Proteomes" id="UP000000305"/>
    </source>
</evidence>
<dbReference type="OrthoDB" id="5791190at2759"/>